<protein>
    <recommendedName>
        <fullName evidence="3">Cell surface spherulin 4-like protein</fullName>
    </recommendedName>
</protein>
<accession>A0A8E2JK04</accession>
<dbReference type="OrthoDB" id="5342184at2759"/>
<reference evidence="1 2" key="1">
    <citation type="journal article" date="2016" name="Nat. Commun.">
        <title>Ectomycorrhizal ecology is imprinted in the genome of the dominant symbiotic fungus Cenococcum geophilum.</title>
        <authorList>
            <consortium name="DOE Joint Genome Institute"/>
            <person name="Peter M."/>
            <person name="Kohler A."/>
            <person name="Ohm R.A."/>
            <person name="Kuo A."/>
            <person name="Krutzmann J."/>
            <person name="Morin E."/>
            <person name="Arend M."/>
            <person name="Barry K.W."/>
            <person name="Binder M."/>
            <person name="Choi C."/>
            <person name="Clum A."/>
            <person name="Copeland A."/>
            <person name="Grisel N."/>
            <person name="Haridas S."/>
            <person name="Kipfer T."/>
            <person name="LaButti K."/>
            <person name="Lindquist E."/>
            <person name="Lipzen A."/>
            <person name="Maire R."/>
            <person name="Meier B."/>
            <person name="Mihaltcheva S."/>
            <person name="Molinier V."/>
            <person name="Murat C."/>
            <person name="Poggeler S."/>
            <person name="Quandt C.A."/>
            <person name="Sperisen C."/>
            <person name="Tritt A."/>
            <person name="Tisserant E."/>
            <person name="Crous P.W."/>
            <person name="Henrissat B."/>
            <person name="Nehls U."/>
            <person name="Egli S."/>
            <person name="Spatafora J.W."/>
            <person name="Grigoriev I.V."/>
            <person name="Martin F.M."/>
        </authorList>
    </citation>
    <scope>NUCLEOTIDE SEQUENCE [LARGE SCALE GENOMIC DNA]</scope>
    <source>
        <strain evidence="1 2">CBS 459.81</strain>
    </source>
</reference>
<dbReference type="PANTHER" id="PTHR35040:SF7">
    <property type="entry name" value="FIBRONECTIN TYPE-III DOMAIN-CONTAINING PROTEIN-RELATED"/>
    <property type="match status" value="1"/>
</dbReference>
<organism evidence="1 2">
    <name type="scientific">Lepidopterella palustris CBS 459.81</name>
    <dbReference type="NCBI Taxonomy" id="1314670"/>
    <lineage>
        <taxon>Eukaryota</taxon>
        <taxon>Fungi</taxon>
        <taxon>Dikarya</taxon>
        <taxon>Ascomycota</taxon>
        <taxon>Pezizomycotina</taxon>
        <taxon>Dothideomycetes</taxon>
        <taxon>Pleosporomycetidae</taxon>
        <taxon>Mytilinidiales</taxon>
        <taxon>Argynnaceae</taxon>
        <taxon>Lepidopterella</taxon>
    </lineage>
</organism>
<dbReference type="Proteomes" id="UP000250266">
    <property type="component" value="Unassembled WGS sequence"/>
</dbReference>
<dbReference type="InterPro" id="IPR021986">
    <property type="entry name" value="Spherulin4"/>
</dbReference>
<name>A0A8E2JK04_9PEZI</name>
<evidence type="ECO:0000313" key="1">
    <source>
        <dbReference type="EMBL" id="OCK84859.1"/>
    </source>
</evidence>
<proteinExistence type="predicted"/>
<sequence length="253" mass="27794">MTANPSVLLPLYIYPSPGAWDPLYQMASENPHLKFTVVINPNSGPGDGVLPDANYTRGISILNGFSNVRTIGYVATTWASKDVNAVMQEVATYAGWATLNSSIALCGVFFDETPAQYEPGHAQYLQTISDAVRKSRGLADGYVVHNPGSVPDARYYADPQYVKMANATVVFEETYQTWLIRESNLTEGSLPYDHGNLACLMHSVPEMTDKKLESLLEQVVGVGTHVYLTGTHNYTSFSPQFPMFVGTLNDMIH</sequence>
<dbReference type="PANTHER" id="PTHR35040">
    <property type="match status" value="1"/>
</dbReference>
<evidence type="ECO:0008006" key="3">
    <source>
        <dbReference type="Google" id="ProtNLM"/>
    </source>
</evidence>
<dbReference type="EMBL" id="KV744829">
    <property type="protein sequence ID" value="OCK84859.1"/>
    <property type="molecule type" value="Genomic_DNA"/>
</dbReference>
<evidence type="ECO:0000313" key="2">
    <source>
        <dbReference type="Proteomes" id="UP000250266"/>
    </source>
</evidence>
<keyword evidence="2" id="KW-1185">Reference proteome</keyword>
<gene>
    <name evidence="1" type="ORF">K432DRAFT_413728</name>
</gene>
<dbReference type="AlphaFoldDB" id="A0A8E2JK04"/>
<dbReference type="Pfam" id="PF12138">
    <property type="entry name" value="Spherulin4"/>
    <property type="match status" value="1"/>
</dbReference>